<dbReference type="EMBL" id="JARAYU010000029">
    <property type="protein sequence ID" value="MDX3706555.1"/>
    <property type="molecule type" value="Genomic_DNA"/>
</dbReference>
<keyword evidence="2" id="KW-1185">Reference proteome</keyword>
<organism evidence="1 2">
    <name type="scientific">Streptomyces europaeiscabiei</name>
    <dbReference type="NCBI Taxonomy" id="146819"/>
    <lineage>
        <taxon>Bacteria</taxon>
        <taxon>Bacillati</taxon>
        <taxon>Actinomycetota</taxon>
        <taxon>Actinomycetes</taxon>
        <taxon>Kitasatosporales</taxon>
        <taxon>Streptomycetaceae</taxon>
        <taxon>Streptomyces</taxon>
    </lineage>
</organism>
<dbReference type="Proteomes" id="UP001271274">
    <property type="component" value="Unassembled WGS sequence"/>
</dbReference>
<proteinExistence type="predicted"/>
<evidence type="ECO:0000313" key="2">
    <source>
        <dbReference type="Proteomes" id="UP001271274"/>
    </source>
</evidence>
<evidence type="ECO:0008006" key="3">
    <source>
        <dbReference type="Google" id="ProtNLM"/>
    </source>
</evidence>
<accession>A0ABU4NU63</accession>
<protein>
    <recommendedName>
        <fullName evidence="3">Transposase</fullName>
    </recommendedName>
</protein>
<gene>
    <name evidence="1" type="ORF">PV662_44100</name>
</gene>
<comment type="caution">
    <text evidence="1">The sequence shown here is derived from an EMBL/GenBank/DDBJ whole genome shotgun (WGS) entry which is preliminary data.</text>
</comment>
<sequence length="64" mass="7392">MSTIWVPIEHCQQELQARIAASEHYVRLDPPPLEATVDAATWLTGLIRFDMDEHVQHTCPHDDR</sequence>
<evidence type="ECO:0000313" key="1">
    <source>
        <dbReference type="EMBL" id="MDX3706555.1"/>
    </source>
</evidence>
<name>A0ABU4NU63_9ACTN</name>
<dbReference type="RefSeq" id="WP_319063726.1">
    <property type="nucleotide sequence ID" value="NZ_JARAYT010000026.1"/>
</dbReference>
<reference evidence="1 2" key="1">
    <citation type="journal article" date="2023" name="Microb. Genom.">
        <title>Mesoterricola silvestris gen. nov., sp. nov., Mesoterricola sediminis sp. nov., Geothrix oryzae sp. nov., Geothrix edaphica sp. nov., Geothrix rubra sp. nov., and Geothrix limicola sp. nov., six novel members of Acidobacteriota isolated from soils.</title>
        <authorList>
            <person name="Weisberg A.J."/>
            <person name="Pearce E."/>
            <person name="Kramer C.G."/>
            <person name="Chang J.H."/>
            <person name="Clarke C.R."/>
        </authorList>
    </citation>
    <scope>NUCLEOTIDE SEQUENCE [LARGE SCALE GENOMIC DNA]</scope>
    <source>
        <strain evidence="1 2">ID09-01A</strain>
    </source>
</reference>